<comment type="caution">
    <text evidence="5">The sequence shown here is derived from an EMBL/GenBank/DDBJ whole genome shotgun (WGS) entry which is preliminary data.</text>
</comment>
<keyword evidence="2" id="KW-0285">Flavoprotein</keyword>
<dbReference type="AlphaFoldDB" id="A0A8J3PPJ8"/>
<evidence type="ECO:0000256" key="3">
    <source>
        <dbReference type="ARBA" id="ARBA00022827"/>
    </source>
</evidence>
<dbReference type="PRINTS" id="PR00368">
    <property type="entry name" value="FADPNR"/>
</dbReference>
<dbReference type="GO" id="GO:0050660">
    <property type="term" value="F:flavin adenine dinucleotide binding"/>
    <property type="evidence" value="ECO:0007669"/>
    <property type="project" value="InterPro"/>
</dbReference>
<dbReference type="InterPro" id="IPR020946">
    <property type="entry name" value="Flavin_mOase-like"/>
</dbReference>
<dbReference type="GO" id="GO:0050661">
    <property type="term" value="F:NADP binding"/>
    <property type="evidence" value="ECO:0007669"/>
    <property type="project" value="InterPro"/>
</dbReference>
<dbReference type="GO" id="GO:0004499">
    <property type="term" value="F:N,N-dimethylaniline monooxygenase activity"/>
    <property type="evidence" value="ECO:0007669"/>
    <property type="project" value="InterPro"/>
</dbReference>
<proteinExistence type="inferred from homology"/>
<keyword evidence="3" id="KW-0274">FAD</keyword>
<evidence type="ECO:0000256" key="1">
    <source>
        <dbReference type="ARBA" id="ARBA00010139"/>
    </source>
</evidence>
<evidence type="ECO:0000256" key="4">
    <source>
        <dbReference type="ARBA" id="ARBA00023002"/>
    </source>
</evidence>
<protein>
    <submittedName>
        <fullName evidence="5">4-hydroxyacetophenone monooxygenase</fullName>
    </submittedName>
</protein>
<organism evidence="5 6">
    <name type="scientific">Planosporangium flavigriseum</name>
    <dbReference type="NCBI Taxonomy" id="373681"/>
    <lineage>
        <taxon>Bacteria</taxon>
        <taxon>Bacillati</taxon>
        <taxon>Actinomycetota</taxon>
        <taxon>Actinomycetes</taxon>
        <taxon>Micromonosporales</taxon>
        <taxon>Micromonosporaceae</taxon>
        <taxon>Planosporangium</taxon>
    </lineage>
</organism>
<evidence type="ECO:0000313" key="5">
    <source>
        <dbReference type="EMBL" id="GIG75978.1"/>
    </source>
</evidence>
<reference evidence="5" key="1">
    <citation type="submission" date="2021-01" db="EMBL/GenBank/DDBJ databases">
        <title>Whole genome shotgun sequence of Planosporangium flavigriseum NBRC 105377.</title>
        <authorList>
            <person name="Komaki H."/>
            <person name="Tamura T."/>
        </authorList>
    </citation>
    <scope>NUCLEOTIDE SEQUENCE</scope>
    <source>
        <strain evidence="5">NBRC 105377</strain>
    </source>
</reference>
<dbReference type="PANTHER" id="PTHR42877">
    <property type="entry name" value="L-ORNITHINE N(5)-MONOOXYGENASE-RELATED"/>
    <property type="match status" value="1"/>
</dbReference>
<dbReference type="EMBL" id="BONU01000041">
    <property type="protein sequence ID" value="GIG75978.1"/>
    <property type="molecule type" value="Genomic_DNA"/>
</dbReference>
<dbReference type="Pfam" id="PF00743">
    <property type="entry name" value="FMO-like"/>
    <property type="match status" value="1"/>
</dbReference>
<evidence type="ECO:0000256" key="2">
    <source>
        <dbReference type="ARBA" id="ARBA00022630"/>
    </source>
</evidence>
<evidence type="ECO:0000313" key="6">
    <source>
        <dbReference type="Proteomes" id="UP000653674"/>
    </source>
</evidence>
<dbReference type="Proteomes" id="UP000653674">
    <property type="component" value="Unassembled WGS sequence"/>
</dbReference>
<dbReference type="Gene3D" id="3.50.50.60">
    <property type="entry name" value="FAD/NAD(P)-binding domain"/>
    <property type="match status" value="2"/>
</dbReference>
<dbReference type="SUPFAM" id="SSF51905">
    <property type="entry name" value="FAD/NAD(P)-binding domain"/>
    <property type="match status" value="1"/>
</dbReference>
<keyword evidence="6" id="KW-1185">Reference proteome</keyword>
<comment type="similarity">
    <text evidence="1">Belongs to the FAD-binding monooxygenase family.</text>
</comment>
<sequence>MTFSGEPAHHRVAVVGAGFGGIATAIRLKQQGYHDVVVFDRGDDVGGTWRDNTYPGCACDVPSHLYSLSFAPNPDWSRSFSGQPEIWEYLRRCVARYGLRPHLRLRHEVTGAEWDEGTGRWLIDTSHGRYSADVLVAAGGPLAEPSVPDLPGLGTFAGEIFHSARWNHDHDLTGRRVAVVGTGASAIQFVPEIAPKVGRLHLFQRTPPWVLPRGDRAITELEKRLFRVLPPAQRAVRTGIYLAREGIMGTGFLHPAVMRVGQQVALRHLRKAVADPALRAKLTPTYTMGCKRVLLSNDYYPALSRDNVDVVTDGITEVRANGIVTRDGTLHEVDTIIFGTGFHVTDPPIAQYIRGRDGRTLDEVWQGSMRAYQGISVTGFPNLFLLLGPNTGLGHNSVVFMIECQLNYLLGALRHLDRTRPGRYGTYAIEPTPYAQEAFVAEVDRRMAGTVWTSGGCSSWYLDATGRNSTLWPGYTWSYWRRTRRFDPSAFRGVPIRQPQTVGEDR</sequence>
<dbReference type="RefSeq" id="WP_168079699.1">
    <property type="nucleotide sequence ID" value="NZ_BAAAQJ010000029.1"/>
</dbReference>
<dbReference type="PANTHER" id="PTHR42877:SF4">
    <property type="entry name" value="FAD_NAD(P)-BINDING DOMAIN-CONTAINING PROTEIN-RELATED"/>
    <property type="match status" value="1"/>
</dbReference>
<dbReference type="PRINTS" id="PR00411">
    <property type="entry name" value="PNDRDTASEI"/>
</dbReference>
<keyword evidence="4" id="KW-0560">Oxidoreductase</keyword>
<accession>A0A8J3PPJ8</accession>
<name>A0A8J3PPJ8_9ACTN</name>
<gene>
    <name evidence="5" type="ORF">Pfl04_43820</name>
</gene>
<dbReference type="InterPro" id="IPR036188">
    <property type="entry name" value="FAD/NAD-bd_sf"/>
</dbReference>
<dbReference type="InterPro" id="IPR051209">
    <property type="entry name" value="FAD-bind_Monooxygenase_sf"/>
</dbReference>
<keyword evidence="5" id="KW-0503">Monooxygenase</keyword>